<keyword evidence="9" id="KW-1185">Reference proteome</keyword>
<dbReference type="RefSeq" id="WP_156203935.1">
    <property type="nucleotide sequence ID" value="NZ_CP046457.1"/>
</dbReference>
<organism evidence="8 9">
    <name type="scientific">Candidatus Syntrophocurvum alkaliphilum</name>
    <dbReference type="NCBI Taxonomy" id="2293317"/>
    <lineage>
        <taxon>Bacteria</taxon>
        <taxon>Bacillati</taxon>
        <taxon>Bacillota</taxon>
        <taxon>Clostridia</taxon>
        <taxon>Eubacteriales</taxon>
        <taxon>Syntrophomonadaceae</taxon>
        <taxon>Candidatus Syntrophocurvum</taxon>
    </lineage>
</organism>
<dbReference type="Gene3D" id="3.30.70.120">
    <property type="match status" value="1"/>
</dbReference>
<evidence type="ECO:0000256" key="6">
    <source>
        <dbReference type="SAM" id="Phobius"/>
    </source>
</evidence>
<keyword evidence="4 6" id="KW-1133">Transmembrane helix</keyword>
<feature type="transmembrane region" description="Helical" evidence="6">
    <location>
        <begin position="122"/>
        <end position="140"/>
    </location>
</feature>
<dbReference type="InterPro" id="IPR003740">
    <property type="entry name" value="YitT"/>
</dbReference>
<protein>
    <recommendedName>
        <fullName evidence="7">DUF2179 domain-containing protein</fullName>
    </recommendedName>
</protein>
<dbReference type="Proteomes" id="UP000426444">
    <property type="component" value="Chromosome"/>
</dbReference>
<evidence type="ECO:0000256" key="3">
    <source>
        <dbReference type="ARBA" id="ARBA00022692"/>
    </source>
</evidence>
<dbReference type="GO" id="GO:0005886">
    <property type="term" value="C:plasma membrane"/>
    <property type="evidence" value="ECO:0007669"/>
    <property type="project" value="UniProtKB-SubCell"/>
</dbReference>
<sequence length="299" mass="32893">MLYFYRKEITTIIKSRVYIERIYWQDILLIIAGALLLAVAIQTIIIPAGLLTGGISGVAIILQYITGLSVWLGYIILNVPIFIAGYKYVSRRFALYSLIGTLSLSLFLPLTEPFSFNITDLFLASIFGGALAGLGIGLAFRSKGSLGGLEIIAVLFKRFRGYAIGDTFFVTNLLVILLFLFTASLELTLFSAISILVTSKVIDSVEAGPAKSKTVFIISEQYEYIANTIIKNINRGCTYISGSGAYTGDQKHIIMVTIGRSQLPRLKEMVLQVDDEAFMIISESSEVFGQGFKSSDFDF</sequence>
<evidence type="ECO:0000256" key="1">
    <source>
        <dbReference type="ARBA" id="ARBA00004651"/>
    </source>
</evidence>
<keyword evidence="5 6" id="KW-0472">Membrane</keyword>
<feature type="transmembrane region" description="Helical" evidence="6">
    <location>
        <begin position="161"/>
        <end position="181"/>
    </location>
</feature>
<keyword evidence="2" id="KW-1003">Cell membrane</keyword>
<proteinExistence type="predicted"/>
<dbReference type="InterPro" id="IPR015867">
    <property type="entry name" value="N-reg_PII/ATP_PRibTrfase_C"/>
</dbReference>
<evidence type="ECO:0000313" key="8">
    <source>
        <dbReference type="EMBL" id="QGU00116.1"/>
    </source>
</evidence>
<keyword evidence="3 6" id="KW-0812">Transmembrane</keyword>
<dbReference type="Pfam" id="PF10035">
    <property type="entry name" value="DUF2179"/>
    <property type="match status" value="1"/>
</dbReference>
<feature type="transmembrane region" description="Helical" evidence="6">
    <location>
        <begin position="27"/>
        <end position="49"/>
    </location>
</feature>
<gene>
    <name evidence="8" type="ORF">SYNTR_1522</name>
</gene>
<reference evidence="9" key="1">
    <citation type="journal article" date="2019" name="Microbiology">
        <title>Complete Genome Sequence of an Uncultured Bacterium of the Candidate Phylum Bipolaricaulota.</title>
        <authorList>
            <person name="Kadnikov V.V."/>
            <person name="Mardanov A.V."/>
            <person name="Beletsky A.V."/>
            <person name="Frank Y.A."/>
            <person name="Karnachuk O.V."/>
            <person name="Ravin N.V."/>
        </authorList>
    </citation>
    <scope>NUCLEOTIDE SEQUENCE [LARGE SCALE GENOMIC DNA]</scope>
</reference>
<evidence type="ECO:0000259" key="7">
    <source>
        <dbReference type="Pfam" id="PF10035"/>
    </source>
</evidence>
<dbReference type="PANTHER" id="PTHR33545">
    <property type="entry name" value="UPF0750 MEMBRANE PROTEIN YITT-RELATED"/>
    <property type="match status" value="1"/>
</dbReference>
<dbReference type="KEGG" id="salq:SYNTR_1522"/>
<feature type="transmembrane region" description="Helical" evidence="6">
    <location>
        <begin position="93"/>
        <end position="110"/>
    </location>
</feature>
<dbReference type="AlphaFoldDB" id="A0A6I6DBX4"/>
<evidence type="ECO:0000256" key="2">
    <source>
        <dbReference type="ARBA" id="ARBA00022475"/>
    </source>
</evidence>
<dbReference type="InterPro" id="IPR051461">
    <property type="entry name" value="UPF0750_membrane"/>
</dbReference>
<dbReference type="EMBL" id="CP046457">
    <property type="protein sequence ID" value="QGU00116.1"/>
    <property type="molecule type" value="Genomic_DNA"/>
</dbReference>
<dbReference type="InterPro" id="IPR019264">
    <property type="entry name" value="DUF2179"/>
</dbReference>
<name>A0A6I6DBX4_9FIRM</name>
<evidence type="ECO:0000313" key="9">
    <source>
        <dbReference type="Proteomes" id="UP000426444"/>
    </source>
</evidence>
<dbReference type="OrthoDB" id="9779786at2"/>
<dbReference type="PANTHER" id="PTHR33545:SF5">
    <property type="entry name" value="UPF0750 MEMBRANE PROTEIN YITT"/>
    <property type="match status" value="1"/>
</dbReference>
<dbReference type="CDD" id="cd16380">
    <property type="entry name" value="YitT_C"/>
    <property type="match status" value="1"/>
</dbReference>
<accession>A0A6I6DBX4</accession>
<dbReference type="Pfam" id="PF02588">
    <property type="entry name" value="YitT_membrane"/>
    <property type="match status" value="1"/>
</dbReference>
<feature type="transmembrane region" description="Helical" evidence="6">
    <location>
        <begin position="61"/>
        <end position="86"/>
    </location>
</feature>
<evidence type="ECO:0000256" key="4">
    <source>
        <dbReference type="ARBA" id="ARBA00022989"/>
    </source>
</evidence>
<feature type="domain" description="DUF2179" evidence="7">
    <location>
        <begin position="235"/>
        <end position="289"/>
    </location>
</feature>
<evidence type="ECO:0000256" key="5">
    <source>
        <dbReference type="ARBA" id="ARBA00023136"/>
    </source>
</evidence>
<comment type="subcellular location">
    <subcellularLocation>
        <location evidence="1">Cell membrane</location>
        <topology evidence="1">Multi-pass membrane protein</topology>
    </subcellularLocation>
</comment>
<dbReference type="PIRSF" id="PIRSF006483">
    <property type="entry name" value="Membrane_protein_YitT"/>
    <property type="match status" value="1"/>
</dbReference>